<protein>
    <submittedName>
        <fullName evidence="1">Uncharacterized protein</fullName>
    </submittedName>
</protein>
<proteinExistence type="predicted"/>
<keyword evidence="2" id="KW-1185">Reference proteome</keyword>
<reference evidence="1" key="1">
    <citation type="submission" date="2022-03" db="EMBL/GenBank/DDBJ databases">
        <title>Identification of a novel bacterium isolated from mangrove sediments.</title>
        <authorList>
            <person name="Pan X."/>
        </authorList>
    </citation>
    <scope>NUCLEOTIDE SEQUENCE</scope>
    <source>
        <strain evidence="1">B1949</strain>
    </source>
</reference>
<gene>
    <name evidence="1" type="ORF">MTR62_21205</name>
</gene>
<feature type="non-terminal residue" evidence="1">
    <location>
        <position position="130"/>
    </location>
</feature>
<comment type="caution">
    <text evidence="1">The sequence shown here is derived from an EMBL/GenBank/DDBJ whole genome shotgun (WGS) entry which is preliminary data.</text>
</comment>
<feature type="non-terminal residue" evidence="1">
    <location>
        <position position="1"/>
    </location>
</feature>
<dbReference type="Proteomes" id="UP001162881">
    <property type="component" value="Unassembled WGS sequence"/>
</dbReference>
<organism evidence="1 2">
    <name type="scientific">Novosphingobium organovorum</name>
    <dbReference type="NCBI Taxonomy" id="2930092"/>
    <lineage>
        <taxon>Bacteria</taxon>
        <taxon>Pseudomonadati</taxon>
        <taxon>Pseudomonadota</taxon>
        <taxon>Alphaproteobacteria</taxon>
        <taxon>Sphingomonadales</taxon>
        <taxon>Sphingomonadaceae</taxon>
        <taxon>Novosphingobium</taxon>
    </lineage>
</organism>
<evidence type="ECO:0000313" key="2">
    <source>
        <dbReference type="Proteomes" id="UP001162881"/>
    </source>
</evidence>
<sequence>AAWVPPDPAFLARIERALGEVALLGLNLAPLPLEEALFALSVSTRADHLPRLAALLRAIAAQMHQRRSRALDFDPDAMLERAATAYALVRALARPESLADEAARAALCGTVRRAFAPQDPLELIGYGGER</sequence>
<accession>A0ABT0BJF5</accession>
<dbReference type="EMBL" id="JALHLF010000276">
    <property type="protein sequence ID" value="MCJ2185184.1"/>
    <property type="molecule type" value="Genomic_DNA"/>
</dbReference>
<evidence type="ECO:0000313" key="1">
    <source>
        <dbReference type="EMBL" id="MCJ2185184.1"/>
    </source>
</evidence>
<dbReference type="RefSeq" id="WP_244024665.1">
    <property type="nucleotide sequence ID" value="NZ_JALHLF010000276.1"/>
</dbReference>
<name>A0ABT0BJF5_9SPHN</name>